<evidence type="ECO:0000256" key="6">
    <source>
        <dbReference type="ARBA" id="ARBA00022692"/>
    </source>
</evidence>
<evidence type="ECO:0000256" key="3">
    <source>
        <dbReference type="ARBA" id="ARBA00012374"/>
    </source>
</evidence>
<dbReference type="HAMAP" id="MF_01006">
    <property type="entry name" value="Undec_diphosphatase"/>
    <property type="match status" value="1"/>
</dbReference>
<evidence type="ECO:0000256" key="2">
    <source>
        <dbReference type="ARBA" id="ARBA00010621"/>
    </source>
</evidence>
<evidence type="ECO:0000256" key="17">
    <source>
        <dbReference type="HAMAP-Rule" id="MF_01006"/>
    </source>
</evidence>
<keyword evidence="10 17" id="KW-1133">Transmembrane helix</keyword>
<keyword evidence="6 17" id="KW-0812">Transmembrane</keyword>
<keyword evidence="11 17" id="KW-0472">Membrane</keyword>
<evidence type="ECO:0000256" key="11">
    <source>
        <dbReference type="ARBA" id="ARBA00023136"/>
    </source>
</evidence>
<feature type="transmembrane region" description="Helical" evidence="17">
    <location>
        <begin position="100"/>
        <end position="118"/>
    </location>
</feature>
<keyword evidence="7 17" id="KW-0378">Hydrolase</keyword>
<evidence type="ECO:0000256" key="7">
    <source>
        <dbReference type="ARBA" id="ARBA00022801"/>
    </source>
</evidence>
<evidence type="ECO:0000256" key="1">
    <source>
        <dbReference type="ARBA" id="ARBA00004651"/>
    </source>
</evidence>
<feature type="transmembrane region" description="Helical" evidence="17">
    <location>
        <begin position="130"/>
        <end position="146"/>
    </location>
</feature>
<comment type="similarity">
    <text evidence="2 17">Belongs to the UppP family.</text>
</comment>
<evidence type="ECO:0000256" key="8">
    <source>
        <dbReference type="ARBA" id="ARBA00022960"/>
    </source>
</evidence>
<evidence type="ECO:0000256" key="10">
    <source>
        <dbReference type="ARBA" id="ARBA00022989"/>
    </source>
</evidence>
<gene>
    <name evidence="17" type="primary">uppP</name>
    <name evidence="18" type="ORF">GCM10009836_38550</name>
</gene>
<dbReference type="PANTHER" id="PTHR30622:SF4">
    <property type="entry name" value="UNDECAPRENYL-DIPHOSPHATASE"/>
    <property type="match status" value="1"/>
</dbReference>
<dbReference type="EC" id="3.6.1.27" evidence="3 17"/>
<evidence type="ECO:0000256" key="12">
    <source>
        <dbReference type="ARBA" id="ARBA00023251"/>
    </source>
</evidence>
<organism evidence="18 19">
    <name type="scientific">Pseudonocardia ailaonensis</name>
    <dbReference type="NCBI Taxonomy" id="367279"/>
    <lineage>
        <taxon>Bacteria</taxon>
        <taxon>Bacillati</taxon>
        <taxon>Actinomycetota</taxon>
        <taxon>Actinomycetes</taxon>
        <taxon>Pseudonocardiales</taxon>
        <taxon>Pseudonocardiaceae</taxon>
        <taxon>Pseudonocardia</taxon>
    </lineage>
</organism>
<feature type="transmembrane region" description="Helical" evidence="17">
    <location>
        <begin position="216"/>
        <end position="234"/>
    </location>
</feature>
<evidence type="ECO:0000313" key="19">
    <source>
        <dbReference type="Proteomes" id="UP001500449"/>
    </source>
</evidence>
<evidence type="ECO:0000256" key="4">
    <source>
        <dbReference type="ARBA" id="ARBA00021581"/>
    </source>
</evidence>
<accession>A0ABN2N7M8</accession>
<evidence type="ECO:0000256" key="9">
    <source>
        <dbReference type="ARBA" id="ARBA00022984"/>
    </source>
</evidence>
<comment type="miscellaneous">
    <text evidence="17">Bacitracin is thought to be involved in the inhibition of peptidoglycan synthesis by sequestering undecaprenyl diphosphate, thereby reducing the pool of lipid carrier available.</text>
</comment>
<comment type="subcellular location">
    <subcellularLocation>
        <location evidence="1 17">Cell membrane</location>
        <topology evidence="1 17">Multi-pass membrane protein</topology>
    </subcellularLocation>
</comment>
<keyword evidence="8 17" id="KW-0133">Cell shape</keyword>
<keyword evidence="12 17" id="KW-0046">Antibiotic resistance</keyword>
<name>A0ABN2N7M8_9PSEU</name>
<keyword evidence="9 17" id="KW-0573">Peptidoglycan synthesis</keyword>
<keyword evidence="19" id="KW-1185">Reference proteome</keyword>
<evidence type="ECO:0000313" key="18">
    <source>
        <dbReference type="EMBL" id="GAA1854778.1"/>
    </source>
</evidence>
<keyword evidence="13 17" id="KW-0961">Cell wall biogenesis/degradation</keyword>
<evidence type="ECO:0000256" key="16">
    <source>
        <dbReference type="ARBA" id="ARBA00047594"/>
    </source>
</evidence>
<keyword evidence="5 17" id="KW-1003">Cell membrane</keyword>
<dbReference type="Proteomes" id="UP001500449">
    <property type="component" value="Unassembled WGS sequence"/>
</dbReference>
<evidence type="ECO:0000256" key="13">
    <source>
        <dbReference type="ARBA" id="ARBA00023316"/>
    </source>
</evidence>
<dbReference type="Pfam" id="PF02673">
    <property type="entry name" value="BacA"/>
    <property type="match status" value="1"/>
</dbReference>
<reference evidence="18 19" key="1">
    <citation type="journal article" date="2019" name="Int. J. Syst. Evol. Microbiol.">
        <title>The Global Catalogue of Microorganisms (GCM) 10K type strain sequencing project: providing services to taxonomists for standard genome sequencing and annotation.</title>
        <authorList>
            <consortium name="The Broad Institute Genomics Platform"/>
            <consortium name="The Broad Institute Genome Sequencing Center for Infectious Disease"/>
            <person name="Wu L."/>
            <person name="Ma J."/>
        </authorList>
    </citation>
    <scope>NUCLEOTIDE SEQUENCE [LARGE SCALE GENOMIC DNA]</scope>
    <source>
        <strain evidence="18 19">JCM 16009</strain>
    </source>
</reference>
<feature type="transmembrane region" description="Helical" evidence="17">
    <location>
        <begin position="278"/>
        <end position="295"/>
    </location>
</feature>
<comment type="caution">
    <text evidence="18">The sequence shown here is derived from an EMBL/GenBank/DDBJ whole genome shotgun (WGS) entry which is preliminary data.</text>
</comment>
<comment type="catalytic activity">
    <reaction evidence="16 17">
        <text>di-trans,octa-cis-undecaprenyl diphosphate + H2O = di-trans,octa-cis-undecaprenyl phosphate + phosphate + H(+)</text>
        <dbReference type="Rhea" id="RHEA:28094"/>
        <dbReference type="ChEBI" id="CHEBI:15377"/>
        <dbReference type="ChEBI" id="CHEBI:15378"/>
        <dbReference type="ChEBI" id="CHEBI:43474"/>
        <dbReference type="ChEBI" id="CHEBI:58405"/>
        <dbReference type="ChEBI" id="CHEBI:60392"/>
        <dbReference type="EC" id="3.6.1.27"/>
    </reaction>
</comment>
<dbReference type="PANTHER" id="PTHR30622">
    <property type="entry name" value="UNDECAPRENYL-DIPHOSPHATASE"/>
    <property type="match status" value="1"/>
</dbReference>
<evidence type="ECO:0000256" key="14">
    <source>
        <dbReference type="ARBA" id="ARBA00032707"/>
    </source>
</evidence>
<protein>
    <recommendedName>
        <fullName evidence="4 17">Undecaprenyl-diphosphatase</fullName>
        <ecNumber evidence="3 17">3.6.1.27</ecNumber>
    </recommendedName>
    <alternativeName>
        <fullName evidence="15 17">Bacitracin resistance protein</fullName>
    </alternativeName>
    <alternativeName>
        <fullName evidence="14 17">Undecaprenyl pyrophosphate phosphatase</fullName>
    </alternativeName>
</protein>
<sequence>MSALSWTEALVVGALQGVAELFPVSSLGHSVLLPAVVGGTWAQDLDVSSPESPYLAFVVGLHVATAVALLIYFRRDWVRIIGGLVTSVVRREVRTPDQRLAWLLVLATIPVGVSGLLLEHLFRTVFSKPVPTAAFLVLNGIVLLVGERMRARTAAPEAGTGSEIEADHRLARLPVGRAVLIGTAQVAALLPGISRSGSAMTAGLGLGLSREDAARFSFLLATPVILAAGMLKLGDLAGPLGDGIRPQILVGSLLSGIGAYLSVRFLTRYFERRSLRPFGIYCIAVGVGCLIWFAVR</sequence>
<dbReference type="RefSeq" id="WP_344418636.1">
    <property type="nucleotide sequence ID" value="NZ_BAAAQK010000012.1"/>
</dbReference>
<evidence type="ECO:0000256" key="5">
    <source>
        <dbReference type="ARBA" id="ARBA00022475"/>
    </source>
</evidence>
<feature type="transmembrane region" description="Helical" evidence="17">
    <location>
        <begin position="54"/>
        <end position="73"/>
    </location>
</feature>
<feature type="transmembrane region" description="Helical" evidence="17">
    <location>
        <begin position="246"/>
        <end position="266"/>
    </location>
</feature>
<dbReference type="NCBIfam" id="NF001395">
    <property type="entry name" value="PRK00281.3-1"/>
    <property type="match status" value="1"/>
</dbReference>
<dbReference type="InterPro" id="IPR003824">
    <property type="entry name" value="UppP"/>
</dbReference>
<proteinExistence type="inferred from homology"/>
<evidence type="ECO:0000256" key="15">
    <source>
        <dbReference type="ARBA" id="ARBA00032932"/>
    </source>
</evidence>
<dbReference type="EMBL" id="BAAAQK010000012">
    <property type="protein sequence ID" value="GAA1854778.1"/>
    <property type="molecule type" value="Genomic_DNA"/>
</dbReference>
<comment type="function">
    <text evidence="17">Catalyzes the dephosphorylation of undecaprenyl diphosphate (UPP). Confers resistance to bacitracin.</text>
</comment>